<evidence type="ECO:0000313" key="2">
    <source>
        <dbReference type="Proteomes" id="UP000799755"/>
    </source>
</evidence>
<name>A0ACB6QFG3_9PLEO</name>
<organism evidence="1 2">
    <name type="scientific">Lindgomyces ingoldianus</name>
    <dbReference type="NCBI Taxonomy" id="673940"/>
    <lineage>
        <taxon>Eukaryota</taxon>
        <taxon>Fungi</taxon>
        <taxon>Dikarya</taxon>
        <taxon>Ascomycota</taxon>
        <taxon>Pezizomycotina</taxon>
        <taxon>Dothideomycetes</taxon>
        <taxon>Pleosporomycetidae</taxon>
        <taxon>Pleosporales</taxon>
        <taxon>Lindgomycetaceae</taxon>
        <taxon>Lindgomyces</taxon>
    </lineage>
</organism>
<dbReference type="Proteomes" id="UP000799755">
    <property type="component" value="Unassembled WGS sequence"/>
</dbReference>
<comment type="caution">
    <text evidence="1">The sequence shown here is derived from an EMBL/GenBank/DDBJ whole genome shotgun (WGS) entry which is preliminary data.</text>
</comment>
<accession>A0ACB6QFG3</accession>
<gene>
    <name evidence="1" type="ORF">BDR25DRAFT_378978</name>
</gene>
<dbReference type="EMBL" id="MU003530">
    <property type="protein sequence ID" value="KAF2465323.1"/>
    <property type="molecule type" value="Genomic_DNA"/>
</dbReference>
<protein>
    <submittedName>
        <fullName evidence="1">Di-copper centre-containing protein</fullName>
    </submittedName>
</protein>
<proteinExistence type="predicted"/>
<evidence type="ECO:0000313" key="1">
    <source>
        <dbReference type="EMBL" id="KAF2465323.1"/>
    </source>
</evidence>
<reference evidence="1" key="1">
    <citation type="journal article" date="2020" name="Stud. Mycol.">
        <title>101 Dothideomycetes genomes: a test case for predicting lifestyles and emergence of pathogens.</title>
        <authorList>
            <person name="Haridas S."/>
            <person name="Albert R."/>
            <person name="Binder M."/>
            <person name="Bloem J."/>
            <person name="Labutti K."/>
            <person name="Salamov A."/>
            <person name="Andreopoulos B."/>
            <person name="Baker S."/>
            <person name="Barry K."/>
            <person name="Bills G."/>
            <person name="Bluhm B."/>
            <person name="Cannon C."/>
            <person name="Castanera R."/>
            <person name="Culley D."/>
            <person name="Daum C."/>
            <person name="Ezra D."/>
            <person name="Gonzalez J."/>
            <person name="Henrissat B."/>
            <person name="Kuo A."/>
            <person name="Liang C."/>
            <person name="Lipzen A."/>
            <person name="Lutzoni F."/>
            <person name="Magnuson J."/>
            <person name="Mondo S."/>
            <person name="Nolan M."/>
            <person name="Ohm R."/>
            <person name="Pangilinan J."/>
            <person name="Park H.-J."/>
            <person name="Ramirez L."/>
            <person name="Alfaro M."/>
            <person name="Sun H."/>
            <person name="Tritt A."/>
            <person name="Yoshinaga Y."/>
            <person name="Zwiers L.-H."/>
            <person name="Turgeon B."/>
            <person name="Goodwin S."/>
            <person name="Spatafora J."/>
            <person name="Crous P."/>
            <person name="Grigoriev I."/>
        </authorList>
    </citation>
    <scope>NUCLEOTIDE SEQUENCE</scope>
    <source>
        <strain evidence="1">ATCC 200398</strain>
    </source>
</reference>
<sequence>MKFKFPVHLLLMKLIPASVAVHQVKNYHVSTLAEASPVLSFAGPSAIKVPFTSYIDQKRIFDRPGNSATPSEASSSTQLVPSEQTTSSTSKPNVIPFADLNKRYQQYISGTLANSSRKCSAKNVRHRRSWAKLSDDDRKSYLNSVHCLHNGISSKFTQVPGAKFRADDLTTHHIISGGIYVFTGFMLPFHRWMIQVYEDMLRDECDYKGAIPFWDFSEHTGDITKDPIFSGNSTSMGGNGAPVPRGHGWVELDYLSGKKSVPPGSGGSCLFNPPFRTITYEGGVTSWDAISFRDRCLTRDLNTWAGQLLNIAHVEYDLSCTNIGCLQERLNGAQPGYPYLLNLMNSVRFSVGGLQLDPFAAPTDPIYYLAAANIDRLWAIWQAQEPNVRVNQTGGTHRPMGMGGAVKPSDIMIMLTPGTLRPVSDFSSTIDGTLCYCYE</sequence>
<keyword evidence="2" id="KW-1185">Reference proteome</keyword>